<evidence type="ECO:0000313" key="5">
    <source>
        <dbReference type="Proteomes" id="UP001247620"/>
    </source>
</evidence>
<dbReference type="InterPro" id="IPR055346">
    <property type="entry name" value="Fe-S_cluster_assembly_SufBD"/>
</dbReference>
<evidence type="ECO:0000259" key="3">
    <source>
        <dbReference type="Pfam" id="PF19295"/>
    </source>
</evidence>
<dbReference type="Proteomes" id="UP001247620">
    <property type="component" value="Unassembled WGS sequence"/>
</dbReference>
<dbReference type="PANTHER" id="PTHR43575">
    <property type="entry name" value="PROTEIN ABCI7, CHLOROPLASTIC"/>
    <property type="match status" value="1"/>
</dbReference>
<dbReference type="Pfam" id="PF01458">
    <property type="entry name" value="SUFBD_core"/>
    <property type="match status" value="1"/>
</dbReference>
<dbReference type="PANTHER" id="PTHR43575:SF1">
    <property type="entry name" value="PROTEIN ABCI7, CHLOROPLASTIC"/>
    <property type="match status" value="1"/>
</dbReference>
<dbReference type="Pfam" id="PF19295">
    <property type="entry name" value="SufBD_N"/>
    <property type="match status" value="1"/>
</dbReference>
<comment type="similarity">
    <text evidence="1">Belongs to the iron-sulfur cluster assembly SufBD family.</text>
</comment>
<gene>
    <name evidence="4" type="ORF">J2W55_004173</name>
</gene>
<keyword evidence="5" id="KW-1185">Reference proteome</keyword>
<evidence type="ECO:0000259" key="2">
    <source>
        <dbReference type="Pfam" id="PF01458"/>
    </source>
</evidence>
<protein>
    <submittedName>
        <fullName evidence="4">Fe-S cluster assembly protein SufD</fullName>
    </submittedName>
</protein>
<proteinExistence type="inferred from homology"/>
<evidence type="ECO:0000313" key="4">
    <source>
        <dbReference type="EMBL" id="MDR6944313.1"/>
    </source>
</evidence>
<organism evidence="4 5">
    <name type="scientific">Mucilaginibacter pocheonensis</name>
    <dbReference type="NCBI Taxonomy" id="398050"/>
    <lineage>
        <taxon>Bacteria</taxon>
        <taxon>Pseudomonadati</taxon>
        <taxon>Bacteroidota</taxon>
        <taxon>Sphingobacteriia</taxon>
        <taxon>Sphingobacteriales</taxon>
        <taxon>Sphingobacteriaceae</taxon>
        <taxon>Mucilaginibacter</taxon>
    </lineage>
</organism>
<dbReference type="InterPro" id="IPR011542">
    <property type="entry name" value="SUF_FeS_clus_asmbl_SufD"/>
</dbReference>
<name>A0ABU1TFY8_9SPHI</name>
<reference evidence="4 5" key="1">
    <citation type="submission" date="2023-07" db="EMBL/GenBank/DDBJ databases">
        <title>Sorghum-associated microbial communities from plants grown in Nebraska, USA.</title>
        <authorList>
            <person name="Schachtman D."/>
        </authorList>
    </citation>
    <scope>NUCLEOTIDE SEQUENCE [LARGE SCALE GENOMIC DNA]</scope>
    <source>
        <strain evidence="4 5">3262</strain>
    </source>
</reference>
<dbReference type="NCBIfam" id="TIGR01981">
    <property type="entry name" value="sufD"/>
    <property type="match status" value="1"/>
</dbReference>
<sequence length="447" mass="50741">MIYQETTSLYDRLVEEFEAQLANDIVQSENLIQLKTEAFKRFKEKGFPTVKEEDWRFTSLVPFLKEDYNLQAASVNNKQVLQQLIAKAAIPALDTYLLVTVNGRVHLGLSNLPDEGMVNVDSIHDISDTPDFKRHLKNSNNLNNPLIALNTAFFNDGLYLEVKKNVILDKPVHLLHLYTAEINTFFQPRQMIVINEGAKAVVLETSVVNKTDAVVLVNNFTETEVGRNAQLVHYEIQNPDHGERWLHHYEVTQQRDSRYDHFSFSLPGADLLRNNLNTTLNGTGSETHLYGLYLVAGQQLTDNHTSIRHKYPACRSNEIYKGVLMGKARGVFNGKVFVEQEAQKTNAFQQNNNLLLSSDAQIHAKPQLEIFADDVKCSHGCTVGQFNPESLFYLRSRGIGENEAKKLLVEAFLFEVTEKISDGAIKAYVQELVYNKMENALHLLIET</sequence>
<dbReference type="InterPro" id="IPR045595">
    <property type="entry name" value="SufBD_N"/>
</dbReference>
<comment type="caution">
    <text evidence="4">The sequence shown here is derived from an EMBL/GenBank/DDBJ whole genome shotgun (WGS) entry which is preliminary data.</text>
</comment>
<dbReference type="InterPro" id="IPR000825">
    <property type="entry name" value="SUF_FeS_clus_asmbl_SufBD_core"/>
</dbReference>
<dbReference type="EMBL" id="JAVDUU010000004">
    <property type="protein sequence ID" value="MDR6944313.1"/>
    <property type="molecule type" value="Genomic_DNA"/>
</dbReference>
<feature type="domain" description="SUF system FeS cluster assembly SufBD core" evidence="2">
    <location>
        <begin position="183"/>
        <end position="412"/>
    </location>
</feature>
<accession>A0ABU1TFY8</accession>
<dbReference type="InterPro" id="IPR037284">
    <property type="entry name" value="SUF_FeS_clus_asmbl_SufBD_sf"/>
</dbReference>
<dbReference type="SUPFAM" id="SSF101960">
    <property type="entry name" value="Stabilizer of iron transporter SufD"/>
    <property type="match status" value="1"/>
</dbReference>
<feature type="domain" description="SUF system FeS cluster assembly SufBD N-terminal" evidence="3">
    <location>
        <begin position="10"/>
        <end position="173"/>
    </location>
</feature>
<dbReference type="RefSeq" id="WP_310100134.1">
    <property type="nucleotide sequence ID" value="NZ_JAVDUU010000004.1"/>
</dbReference>
<evidence type="ECO:0000256" key="1">
    <source>
        <dbReference type="ARBA" id="ARBA00043967"/>
    </source>
</evidence>